<dbReference type="FunFam" id="2.60.260.20:FF:000003">
    <property type="entry name" value="DnaJ subfamily A member 2"/>
    <property type="match status" value="1"/>
</dbReference>
<dbReference type="PROSITE" id="PS50076">
    <property type="entry name" value="DNAJ_2"/>
    <property type="match status" value="1"/>
</dbReference>
<dbReference type="CDD" id="cd10719">
    <property type="entry name" value="DnaJ_zf"/>
    <property type="match status" value="1"/>
</dbReference>
<dbReference type="PRINTS" id="PR00625">
    <property type="entry name" value="JDOMAIN"/>
</dbReference>
<evidence type="ECO:0000259" key="5">
    <source>
        <dbReference type="PROSITE" id="PS50076"/>
    </source>
</evidence>
<sequence>MFGFASKNNGVKETEYYDILGIKRDATQEEITKAYRVKARKEHPDKHPPEKLDQQTKIFQKIGEAYEVLSDEKKRQIYDADGKEGLDGLNNSDVDPFEVFNNIFNNGFPGGPGMRGFFERTKQQKPKPPTLRHTVNVSLADMYTGKELKVTLKQDIICTQCQGKGSSNPSAIRRCDKCNGRGRISRLQQLGPGMMQQFEERCNTCRGKGQVIKPEDLCSYCGGDRILKVDKTHKITVKPGFKPGIGIQIPGEGNQNPDLDQPGDLEFIIAETKGYNPCDLVRNDHDLILNVNINLMEALCGFKLVVNQLDGRQFVINYTGKPIQPNTTMKIADEGMPVLGQPDVHGDLLIKFKVDFPKTLDKKRIDILKQVLGQVQTPRVNPPITETHEVKKLEETIEEVPLKNQEEEFYQKRSHMGMGMGEEFVENGEGVQCATQ</sequence>
<dbReference type="PROSITE" id="PS51188">
    <property type="entry name" value="ZF_CR"/>
    <property type="match status" value="1"/>
</dbReference>
<protein>
    <recommendedName>
        <fullName evidence="8">J domain-containing protein</fullName>
    </recommendedName>
</protein>
<dbReference type="Gene3D" id="1.10.287.110">
    <property type="entry name" value="DnaJ domain"/>
    <property type="match status" value="1"/>
</dbReference>
<dbReference type="GO" id="GO:0006457">
    <property type="term" value="P:protein folding"/>
    <property type="evidence" value="ECO:0007669"/>
    <property type="project" value="InterPro"/>
</dbReference>
<dbReference type="GO" id="GO:0030544">
    <property type="term" value="F:Hsp70 protein binding"/>
    <property type="evidence" value="ECO:0007669"/>
    <property type="project" value="InterPro"/>
</dbReference>
<dbReference type="Pfam" id="PF00226">
    <property type="entry name" value="DnaJ"/>
    <property type="match status" value="1"/>
</dbReference>
<dbReference type="GO" id="GO:0008270">
    <property type="term" value="F:zinc ion binding"/>
    <property type="evidence" value="ECO:0007669"/>
    <property type="project" value="UniProtKB-KW"/>
</dbReference>
<dbReference type="InterPro" id="IPR044713">
    <property type="entry name" value="DNJA1/2-like"/>
</dbReference>
<keyword evidence="1" id="KW-0479">Metal-binding</keyword>
<dbReference type="Pfam" id="PF01556">
    <property type="entry name" value="DnaJ_C"/>
    <property type="match status" value="1"/>
</dbReference>
<evidence type="ECO:0000256" key="3">
    <source>
        <dbReference type="ARBA" id="ARBA00022771"/>
    </source>
</evidence>
<evidence type="ECO:0000313" key="7">
    <source>
        <dbReference type="EMBL" id="QHT25236.1"/>
    </source>
</evidence>
<feature type="domain" description="CR-type" evidence="6">
    <location>
        <begin position="145"/>
        <end position="230"/>
    </location>
</feature>
<reference evidence="7" key="1">
    <citation type="journal article" date="2020" name="Nature">
        <title>Giant virus diversity and host interactions through global metagenomics.</title>
        <authorList>
            <person name="Schulz F."/>
            <person name="Roux S."/>
            <person name="Paez-Espino D."/>
            <person name="Jungbluth S."/>
            <person name="Walsh D.A."/>
            <person name="Denef V.J."/>
            <person name="McMahon K.D."/>
            <person name="Konstantinidis K.T."/>
            <person name="Eloe-Fadrosh E.A."/>
            <person name="Kyrpides N.C."/>
            <person name="Woyke T."/>
        </authorList>
    </citation>
    <scope>NUCLEOTIDE SEQUENCE</scope>
    <source>
        <strain evidence="7">GVMAG-M-3300023179-150</strain>
    </source>
</reference>
<evidence type="ECO:0000256" key="1">
    <source>
        <dbReference type="ARBA" id="ARBA00022723"/>
    </source>
</evidence>
<keyword evidence="3" id="KW-0863">Zinc-finger</keyword>
<dbReference type="EMBL" id="MN739760">
    <property type="protein sequence ID" value="QHT25236.1"/>
    <property type="molecule type" value="Genomic_DNA"/>
</dbReference>
<dbReference type="CDD" id="cd10747">
    <property type="entry name" value="DnaJ_C"/>
    <property type="match status" value="1"/>
</dbReference>
<dbReference type="CDD" id="cd06257">
    <property type="entry name" value="DnaJ"/>
    <property type="match status" value="1"/>
</dbReference>
<evidence type="ECO:0000259" key="6">
    <source>
        <dbReference type="PROSITE" id="PS51188"/>
    </source>
</evidence>
<dbReference type="PANTHER" id="PTHR43888">
    <property type="entry name" value="DNAJ-LIKE-2, ISOFORM A-RELATED"/>
    <property type="match status" value="1"/>
</dbReference>
<dbReference type="InterPro" id="IPR008971">
    <property type="entry name" value="HSP40/DnaJ_pept-bd"/>
</dbReference>
<evidence type="ECO:0000256" key="2">
    <source>
        <dbReference type="ARBA" id="ARBA00022737"/>
    </source>
</evidence>
<keyword evidence="4" id="KW-0862">Zinc</keyword>
<dbReference type="InterPro" id="IPR002939">
    <property type="entry name" value="DnaJ_C"/>
</dbReference>
<organism evidence="7">
    <name type="scientific">viral metagenome</name>
    <dbReference type="NCBI Taxonomy" id="1070528"/>
    <lineage>
        <taxon>unclassified sequences</taxon>
        <taxon>metagenomes</taxon>
        <taxon>organismal metagenomes</taxon>
    </lineage>
</organism>
<evidence type="ECO:0000256" key="4">
    <source>
        <dbReference type="ARBA" id="ARBA00022833"/>
    </source>
</evidence>
<dbReference type="InterPro" id="IPR036869">
    <property type="entry name" value="J_dom_sf"/>
</dbReference>
<dbReference type="Pfam" id="PF00684">
    <property type="entry name" value="DnaJ_CXXCXGXG"/>
    <property type="match status" value="1"/>
</dbReference>
<dbReference type="AlphaFoldDB" id="A0A6C0E7U4"/>
<dbReference type="Gene3D" id="2.60.260.20">
    <property type="entry name" value="Urease metallochaperone UreE, N-terminal domain"/>
    <property type="match status" value="2"/>
</dbReference>
<accession>A0A6C0E7U4</accession>
<name>A0A6C0E7U4_9ZZZZ</name>
<dbReference type="FunFam" id="2.10.230.10:FF:000001">
    <property type="entry name" value="DnaJ subfamily A member 2"/>
    <property type="match status" value="1"/>
</dbReference>
<dbReference type="SMART" id="SM00271">
    <property type="entry name" value="DnaJ"/>
    <property type="match status" value="1"/>
</dbReference>
<dbReference type="InterPro" id="IPR036410">
    <property type="entry name" value="HSP_DnaJ_Cys-rich_dom_sf"/>
</dbReference>
<dbReference type="Gene3D" id="2.10.230.10">
    <property type="entry name" value="Heat shock protein DnaJ, cysteine-rich domain"/>
    <property type="match status" value="1"/>
</dbReference>
<dbReference type="SUPFAM" id="SSF46565">
    <property type="entry name" value="Chaperone J-domain"/>
    <property type="match status" value="1"/>
</dbReference>
<dbReference type="InterPro" id="IPR001623">
    <property type="entry name" value="DnaJ_domain"/>
</dbReference>
<proteinExistence type="predicted"/>
<dbReference type="GO" id="GO:0051082">
    <property type="term" value="F:unfolded protein binding"/>
    <property type="evidence" value="ECO:0007669"/>
    <property type="project" value="InterPro"/>
</dbReference>
<keyword evidence="2" id="KW-0677">Repeat</keyword>
<dbReference type="InterPro" id="IPR018253">
    <property type="entry name" value="DnaJ_domain_CS"/>
</dbReference>
<dbReference type="SUPFAM" id="SSF49493">
    <property type="entry name" value="HSP40/DnaJ peptide-binding domain"/>
    <property type="match status" value="2"/>
</dbReference>
<dbReference type="InterPro" id="IPR001305">
    <property type="entry name" value="HSP_DnaJ_Cys-rich_dom"/>
</dbReference>
<evidence type="ECO:0008006" key="8">
    <source>
        <dbReference type="Google" id="ProtNLM"/>
    </source>
</evidence>
<dbReference type="PROSITE" id="PS00636">
    <property type="entry name" value="DNAJ_1"/>
    <property type="match status" value="1"/>
</dbReference>
<feature type="domain" description="J" evidence="5">
    <location>
        <begin position="15"/>
        <end position="82"/>
    </location>
</feature>
<dbReference type="SUPFAM" id="SSF57938">
    <property type="entry name" value="DnaJ/Hsp40 cysteine-rich domain"/>
    <property type="match status" value="1"/>
</dbReference>